<evidence type="ECO:0000256" key="1">
    <source>
        <dbReference type="SAM" id="MobiDB-lite"/>
    </source>
</evidence>
<protein>
    <submittedName>
        <fullName evidence="2">Uncharacterized protein</fullName>
    </submittedName>
</protein>
<dbReference type="AlphaFoldDB" id="A0A6J4U5A0"/>
<organism evidence="2">
    <name type="scientific">uncultured Thermomicrobiales bacterium</name>
    <dbReference type="NCBI Taxonomy" id="1645740"/>
    <lineage>
        <taxon>Bacteria</taxon>
        <taxon>Pseudomonadati</taxon>
        <taxon>Thermomicrobiota</taxon>
        <taxon>Thermomicrobia</taxon>
        <taxon>Thermomicrobiales</taxon>
        <taxon>environmental samples</taxon>
    </lineage>
</organism>
<feature type="non-terminal residue" evidence="2">
    <location>
        <position position="1"/>
    </location>
</feature>
<dbReference type="EMBL" id="CADCWK010000002">
    <property type="protein sequence ID" value="CAA9541081.1"/>
    <property type="molecule type" value="Genomic_DNA"/>
</dbReference>
<feature type="non-terminal residue" evidence="2">
    <location>
        <position position="62"/>
    </location>
</feature>
<feature type="region of interest" description="Disordered" evidence="1">
    <location>
        <begin position="39"/>
        <end position="62"/>
    </location>
</feature>
<gene>
    <name evidence="2" type="ORF">AVDCRST_MAG33-19</name>
</gene>
<proteinExistence type="predicted"/>
<accession>A0A6J4U5A0</accession>
<evidence type="ECO:0000313" key="2">
    <source>
        <dbReference type="EMBL" id="CAA9541081.1"/>
    </source>
</evidence>
<name>A0A6J4U5A0_9BACT</name>
<reference evidence="2" key="1">
    <citation type="submission" date="2020-02" db="EMBL/GenBank/DDBJ databases">
        <authorList>
            <person name="Meier V. D."/>
        </authorList>
    </citation>
    <scope>NUCLEOTIDE SEQUENCE</scope>
    <source>
        <strain evidence="2">AVDCRST_MAG33</strain>
    </source>
</reference>
<sequence>WRGLLCRPRVPGCPAGGSIGIGHAGLAGIVPVTTAPVRTDTRRACPGPVGSARRWPPARGNG</sequence>